<proteinExistence type="inferred from homology"/>
<dbReference type="Gene3D" id="3.90.550.10">
    <property type="entry name" value="Spore Coat Polysaccharide Biosynthesis Protein SpsA, Chain A"/>
    <property type="match status" value="1"/>
</dbReference>
<comment type="similarity">
    <text evidence="1">Belongs to the glycosyltransferase 2 family.</text>
</comment>
<accession>A0A9X2UPG7</accession>
<dbReference type="InterPro" id="IPR050834">
    <property type="entry name" value="Glycosyltransf_2"/>
</dbReference>
<dbReference type="InterPro" id="IPR001173">
    <property type="entry name" value="Glyco_trans_2-like"/>
</dbReference>
<feature type="domain" description="Glycosyltransferase 2-like" evidence="4">
    <location>
        <begin position="11"/>
        <end position="131"/>
    </location>
</feature>
<sequence length="273" mass="32089">MARLTHSPLVSVLMSVHNSANYLEGALESIIHQTYQNFEFLITDDCSTDESPSIILRYAERDDRIRFFRNEENQGLTKSLNDMLQRAEGDLIARMDADDISRLRRFECQVSAFEEEPIPDVVFSNTRLIDKNGDLICISWRPSEKQIVDQLGQRCYIPHPTVMTRAEAIRGAGGYDESYWTGQDHDLWERMKADGADFRYLPDVLLDYRLNPDSVRAESSDDYWFEVSNWCIWNQDRWQSLAYLDRLTTWQRVQILVKMMVPHFVLRYRGQTR</sequence>
<evidence type="ECO:0000256" key="2">
    <source>
        <dbReference type="ARBA" id="ARBA00022676"/>
    </source>
</evidence>
<comment type="caution">
    <text evidence="5">The sequence shown here is derived from an EMBL/GenBank/DDBJ whole genome shotgun (WGS) entry which is preliminary data.</text>
</comment>
<evidence type="ECO:0000256" key="1">
    <source>
        <dbReference type="ARBA" id="ARBA00006739"/>
    </source>
</evidence>
<protein>
    <submittedName>
        <fullName evidence="5">Glycosyltransferase involved in cell wall biosynthesis</fullName>
    </submittedName>
</protein>
<name>A0A9X2UPG7_9BACT</name>
<evidence type="ECO:0000259" key="4">
    <source>
        <dbReference type="Pfam" id="PF00535"/>
    </source>
</evidence>
<dbReference type="PANTHER" id="PTHR43685">
    <property type="entry name" value="GLYCOSYLTRANSFERASE"/>
    <property type="match status" value="1"/>
</dbReference>
<dbReference type="Proteomes" id="UP001155040">
    <property type="component" value="Unassembled WGS sequence"/>
</dbReference>
<evidence type="ECO:0000313" key="6">
    <source>
        <dbReference type="Proteomes" id="UP001155040"/>
    </source>
</evidence>
<dbReference type="AlphaFoldDB" id="A0A9X2UPG7"/>
<dbReference type="SUPFAM" id="SSF53448">
    <property type="entry name" value="Nucleotide-diphospho-sugar transferases"/>
    <property type="match status" value="1"/>
</dbReference>
<gene>
    <name evidence="5" type="ORF">GGQ01_002952</name>
</gene>
<dbReference type="RefSeq" id="WP_259091182.1">
    <property type="nucleotide sequence ID" value="NZ_JANTZY010000026.1"/>
</dbReference>
<evidence type="ECO:0000313" key="5">
    <source>
        <dbReference type="EMBL" id="MCS4037863.1"/>
    </source>
</evidence>
<dbReference type="InterPro" id="IPR029044">
    <property type="entry name" value="Nucleotide-diphossugar_trans"/>
</dbReference>
<dbReference type="GO" id="GO:0016757">
    <property type="term" value="F:glycosyltransferase activity"/>
    <property type="evidence" value="ECO:0007669"/>
    <property type="project" value="UniProtKB-KW"/>
</dbReference>
<organism evidence="5 6">
    <name type="scientific">Salinibacter ruber</name>
    <dbReference type="NCBI Taxonomy" id="146919"/>
    <lineage>
        <taxon>Bacteria</taxon>
        <taxon>Pseudomonadati</taxon>
        <taxon>Rhodothermota</taxon>
        <taxon>Rhodothermia</taxon>
        <taxon>Rhodothermales</taxon>
        <taxon>Salinibacteraceae</taxon>
        <taxon>Salinibacter</taxon>
    </lineage>
</organism>
<reference evidence="5" key="1">
    <citation type="submission" date="2022-08" db="EMBL/GenBank/DDBJ databases">
        <title>Genomic Encyclopedia of Type Strains, Phase V (KMG-V): Genome sequencing to study the core and pangenomes of soil and plant-associated prokaryotes.</title>
        <authorList>
            <person name="Whitman W."/>
        </authorList>
    </citation>
    <scope>NUCLEOTIDE SEQUENCE</scope>
    <source>
        <strain evidence="5">SP3012</strain>
    </source>
</reference>
<evidence type="ECO:0000256" key="3">
    <source>
        <dbReference type="ARBA" id="ARBA00022679"/>
    </source>
</evidence>
<dbReference type="EMBL" id="JANUBF010000028">
    <property type="protein sequence ID" value="MCS4037863.1"/>
    <property type="molecule type" value="Genomic_DNA"/>
</dbReference>
<keyword evidence="3" id="KW-0808">Transferase</keyword>
<dbReference type="PANTHER" id="PTHR43685:SF5">
    <property type="entry name" value="GLYCOSYLTRANSFERASE EPSE-RELATED"/>
    <property type="match status" value="1"/>
</dbReference>
<keyword evidence="2" id="KW-0328">Glycosyltransferase</keyword>
<dbReference type="Pfam" id="PF00535">
    <property type="entry name" value="Glycos_transf_2"/>
    <property type="match status" value="1"/>
</dbReference>